<proteinExistence type="predicted"/>
<dbReference type="PANTHER" id="PTHR35866">
    <property type="entry name" value="PUTATIVE-RELATED"/>
    <property type="match status" value="1"/>
</dbReference>
<keyword evidence="2" id="KW-1185">Reference proteome</keyword>
<dbReference type="PANTHER" id="PTHR35866:SF1">
    <property type="entry name" value="YKGJ FAMILY CYSTEINE CLUSTER PROTEIN"/>
    <property type="match status" value="1"/>
</dbReference>
<dbReference type="InterPro" id="IPR005358">
    <property type="entry name" value="Puta_zinc/iron-chelating_dom"/>
</dbReference>
<accession>A0A7H0VDG9</accession>
<name>A0A7H0VDG9_9FLAO</name>
<dbReference type="KEGG" id="chyd:H4K34_15520"/>
<evidence type="ECO:0000313" key="2">
    <source>
        <dbReference type="Proteomes" id="UP000516305"/>
    </source>
</evidence>
<dbReference type="AlphaFoldDB" id="A0A7H0VDG9"/>
<evidence type="ECO:0000313" key="1">
    <source>
        <dbReference type="EMBL" id="QNR23767.1"/>
    </source>
</evidence>
<dbReference type="Pfam" id="PF03692">
    <property type="entry name" value="CxxCxxCC"/>
    <property type="match status" value="1"/>
</dbReference>
<dbReference type="RefSeq" id="WP_210758302.1">
    <property type="nucleotide sequence ID" value="NZ_CP060139.1"/>
</dbReference>
<sequence length="163" mass="18948">MENKFDLEAFKAKAKQEKKETRKIFLDLKKRKAKILDQEFAAAHDEVFAEFDCLSCANCCKTAGPRLLQNDIDRMAKHLRLKPGDFMDQYVKVDEDGDWVMNQLPCPFLGADNYCSIYEVRPKACREYPHTDRNRMHQILNLTEKNASLCPAVFEISRKLKAQ</sequence>
<organism evidence="1 2">
    <name type="scientific">Croceimicrobium hydrocarbonivorans</name>
    <dbReference type="NCBI Taxonomy" id="2761580"/>
    <lineage>
        <taxon>Bacteria</taxon>
        <taxon>Pseudomonadati</taxon>
        <taxon>Bacteroidota</taxon>
        <taxon>Flavobacteriia</taxon>
        <taxon>Flavobacteriales</taxon>
        <taxon>Owenweeksiaceae</taxon>
        <taxon>Croceimicrobium</taxon>
    </lineage>
</organism>
<dbReference type="EMBL" id="CP060139">
    <property type="protein sequence ID" value="QNR23767.1"/>
    <property type="molecule type" value="Genomic_DNA"/>
</dbReference>
<reference evidence="1 2" key="1">
    <citation type="submission" date="2020-08" db="EMBL/GenBank/DDBJ databases">
        <title>Croceimicrobium hydrocarbonivorans gen. nov., sp. nov., a novel marine bacterium isolated from a bacterial consortium that degrades polyethylene terephthalate.</title>
        <authorList>
            <person name="Liu R."/>
        </authorList>
    </citation>
    <scope>NUCLEOTIDE SEQUENCE [LARGE SCALE GENOMIC DNA]</scope>
    <source>
        <strain evidence="1 2">A20-9</strain>
    </source>
</reference>
<dbReference type="Proteomes" id="UP000516305">
    <property type="component" value="Chromosome"/>
</dbReference>
<protein>
    <submittedName>
        <fullName evidence="1">YkgJ family cysteine cluster protein</fullName>
    </submittedName>
</protein>
<gene>
    <name evidence="1" type="ORF">H4K34_15520</name>
</gene>